<name>A0A7N5ZUV1_ANATE</name>
<proteinExistence type="predicted"/>
<dbReference type="GeneTree" id="ENSGT00940000165230"/>
<reference evidence="3" key="3">
    <citation type="submission" date="2025-09" db="UniProtKB">
        <authorList>
            <consortium name="Ensembl"/>
        </authorList>
    </citation>
    <scope>IDENTIFICATION</scope>
</reference>
<dbReference type="GO" id="GO:0005096">
    <property type="term" value="F:GTPase activator activity"/>
    <property type="evidence" value="ECO:0007669"/>
    <property type="project" value="UniProtKB-KW"/>
</dbReference>
<evidence type="ECO:0000256" key="1">
    <source>
        <dbReference type="ARBA" id="ARBA00022468"/>
    </source>
</evidence>
<feature type="domain" description="Rap-GAP" evidence="2">
    <location>
        <begin position="170"/>
        <end position="386"/>
    </location>
</feature>
<evidence type="ECO:0000259" key="2">
    <source>
        <dbReference type="PROSITE" id="PS50085"/>
    </source>
</evidence>
<dbReference type="Pfam" id="PF02145">
    <property type="entry name" value="Rap_GAP"/>
    <property type="match status" value="1"/>
</dbReference>
<dbReference type="Pfam" id="PF21022">
    <property type="entry name" value="Rap-GAP_dimer"/>
    <property type="match status" value="1"/>
</dbReference>
<dbReference type="SUPFAM" id="SSF111347">
    <property type="entry name" value="Rap/Ran-GAP"/>
    <property type="match status" value="1"/>
</dbReference>
<dbReference type="Proteomes" id="UP000265040">
    <property type="component" value="Chromosome 10"/>
</dbReference>
<dbReference type="InterPro" id="IPR000331">
    <property type="entry name" value="Rap/Ran_GAP_dom"/>
</dbReference>
<dbReference type="Ensembl" id="ENSATET00000064629.2">
    <property type="protein sequence ID" value="ENSATEP00000036874.1"/>
    <property type="gene ID" value="ENSATEG00000010881.3"/>
</dbReference>
<dbReference type="PANTHER" id="PTHR15711">
    <property type="entry name" value="RAP GTPASE-ACTIVATING PROTEIN"/>
    <property type="match status" value="1"/>
</dbReference>
<protein>
    <recommendedName>
        <fullName evidence="2">Rap-GAP domain-containing protein</fullName>
    </recommendedName>
</protein>
<dbReference type="Gene3D" id="6.10.140.210">
    <property type="match status" value="1"/>
</dbReference>
<dbReference type="GO" id="GO:0005886">
    <property type="term" value="C:plasma membrane"/>
    <property type="evidence" value="ECO:0007669"/>
    <property type="project" value="TreeGrafter"/>
</dbReference>
<dbReference type="GO" id="GO:0051056">
    <property type="term" value="P:regulation of small GTPase mediated signal transduction"/>
    <property type="evidence" value="ECO:0007669"/>
    <property type="project" value="InterPro"/>
</dbReference>
<dbReference type="GO" id="GO:0005737">
    <property type="term" value="C:cytoplasm"/>
    <property type="evidence" value="ECO:0007669"/>
    <property type="project" value="TreeGrafter"/>
</dbReference>
<dbReference type="PANTHER" id="PTHR15711:SF66">
    <property type="entry name" value="RAP1 GTPASE-ACTIVATING PROTEIN 2"/>
    <property type="match status" value="1"/>
</dbReference>
<dbReference type="Gene3D" id="3.40.50.11210">
    <property type="entry name" value="Rap/Ran-GAP"/>
    <property type="match status" value="1"/>
</dbReference>
<keyword evidence="1" id="KW-0343">GTPase activation</keyword>
<dbReference type="InterPro" id="IPR050989">
    <property type="entry name" value="Rap1_Ran_GAP"/>
</dbReference>
<evidence type="ECO:0000313" key="3">
    <source>
        <dbReference type="Ensembl" id="ENSATEP00000036874.1"/>
    </source>
</evidence>
<reference evidence="3" key="1">
    <citation type="submission" date="2021-04" db="EMBL/GenBank/DDBJ databases">
        <authorList>
            <consortium name="Wellcome Sanger Institute Data Sharing"/>
        </authorList>
    </citation>
    <scope>NUCLEOTIDE SEQUENCE [LARGE SCALE GENOMIC DNA]</scope>
</reference>
<keyword evidence="4" id="KW-1185">Reference proteome</keyword>
<dbReference type="PROSITE" id="PS50085">
    <property type="entry name" value="RAPGAP"/>
    <property type="match status" value="1"/>
</dbReference>
<organism evidence="3 4">
    <name type="scientific">Anabas testudineus</name>
    <name type="common">Climbing perch</name>
    <name type="synonym">Anthias testudineus</name>
    <dbReference type="NCBI Taxonomy" id="64144"/>
    <lineage>
        <taxon>Eukaryota</taxon>
        <taxon>Metazoa</taxon>
        <taxon>Chordata</taxon>
        <taxon>Craniata</taxon>
        <taxon>Vertebrata</taxon>
        <taxon>Euteleostomi</taxon>
        <taxon>Actinopterygii</taxon>
        <taxon>Neopterygii</taxon>
        <taxon>Teleostei</taxon>
        <taxon>Neoteleostei</taxon>
        <taxon>Acanthomorphata</taxon>
        <taxon>Anabantaria</taxon>
        <taxon>Anabantiformes</taxon>
        <taxon>Anabantoidei</taxon>
        <taxon>Anabantidae</taxon>
        <taxon>Anabas</taxon>
    </lineage>
</organism>
<sequence length="528" mass="59860">MSLFQDDYIPYPRIEEVLERGGPYPQVILPEFGGYWIEDPEAPPPAEEEERLPGDYGYRLEEINEAARAYRKHFLGREHLNFMCSASRLGNLLLSVRHEEEKEQEFLHVIYLKYDLKYDLTQYLTHYLLCLFSGTVLSLTVCVVLVKLLCDEAAGLRFSPVVYPKASKLIVNYDEHEVNNTFKFGVIYQRFGQVSEEELFRNNEETPAFTEFLQLLGDTVELQDFKGFRGGLDVSHGQTGSQSVYTVHRQQEIMFHVSTKLPFTEGDTQQLQRKRHIGNDIVALVFQEEATPFVPDMIASNFLHAFILVQVEEPCSDNTTYKVSVTAREDVPPFGPPLLNPSVFKKGPEFREFLLTKLINAELACYKSDRFARLEERTRAALLDSLHDELHRLSQSMLGLTSGLEEEGRAENGHAHGGLLESIKRAMRGRSVSMETMSRGGTGLPTSLSGGGLAHISVEVRSFLFPAPRVSQPHRFTSLPVSLILFFLRPSSSSYLLCCSFSEVKNKNSPRSNIKFRFDKLSHSAAVI</sequence>
<dbReference type="InterPro" id="IPR035974">
    <property type="entry name" value="Rap/Ran-GAP_sf"/>
</dbReference>
<accession>A0A7N5ZUV1</accession>
<dbReference type="AlphaFoldDB" id="A0A7N5ZUV1"/>
<evidence type="ECO:0000313" key="4">
    <source>
        <dbReference type="Proteomes" id="UP000265040"/>
    </source>
</evidence>
<reference evidence="3" key="2">
    <citation type="submission" date="2025-08" db="UniProtKB">
        <authorList>
            <consortium name="Ensembl"/>
        </authorList>
    </citation>
    <scope>IDENTIFICATION</scope>
</reference>